<reference evidence="1 2" key="1">
    <citation type="submission" date="2024-01" db="EMBL/GenBank/DDBJ databases">
        <title>Genome assemblies of Stephania.</title>
        <authorList>
            <person name="Yang L."/>
        </authorList>
    </citation>
    <scope>NUCLEOTIDE SEQUENCE [LARGE SCALE GENOMIC DNA]</scope>
    <source>
        <strain evidence="1">QJT</strain>
        <tissue evidence="1">Leaf</tissue>
    </source>
</reference>
<dbReference type="Proteomes" id="UP001417504">
    <property type="component" value="Unassembled WGS sequence"/>
</dbReference>
<name>A0AAP0JCP5_9MAGN</name>
<dbReference type="AlphaFoldDB" id="A0AAP0JCP5"/>
<organism evidence="1 2">
    <name type="scientific">Stephania japonica</name>
    <dbReference type="NCBI Taxonomy" id="461633"/>
    <lineage>
        <taxon>Eukaryota</taxon>
        <taxon>Viridiplantae</taxon>
        <taxon>Streptophyta</taxon>
        <taxon>Embryophyta</taxon>
        <taxon>Tracheophyta</taxon>
        <taxon>Spermatophyta</taxon>
        <taxon>Magnoliopsida</taxon>
        <taxon>Ranunculales</taxon>
        <taxon>Menispermaceae</taxon>
        <taxon>Menispermoideae</taxon>
        <taxon>Cissampelideae</taxon>
        <taxon>Stephania</taxon>
    </lineage>
</organism>
<sequence length="64" mass="7774">MEKRQFKKAVENHKEGHTFQISTLSIEYEITLNLTNPNVREKRHVWAERELQKRSIYSRIQEGF</sequence>
<dbReference type="EMBL" id="JBBNAE010000004">
    <property type="protein sequence ID" value="KAK9130635.1"/>
    <property type="molecule type" value="Genomic_DNA"/>
</dbReference>
<accession>A0AAP0JCP5</accession>
<keyword evidence="2" id="KW-1185">Reference proteome</keyword>
<gene>
    <name evidence="1" type="ORF">Sjap_011122</name>
</gene>
<protein>
    <submittedName>
        <fullName evidence="1">Uncharacterized protein</fullName>
    </submittedName>
</protein>
<proteinExistence type="predicted"/>
<evidence type="ECO:0000313" key="2">
    <source>
        <dbReference type="Proteomes" id="UP001417504"/>
    </source>
</evidence>
<comment type="caution">
    <text evidence="1">The sequence shown here is derived from an EMBL/GenBank/DDBJ whole genome shotgun (WGS) entry which is preliminary data.</text>
</comment>
<evidence type="ECO:0000313" key="1">
    <source>
        <dbReference type="EMBL" id="KAK9130635.1"/>
    </source>
</evidence>